<feature type="transmembrane region" description="Helical" evidence="1">
    <location>
        <begin position="225"/>
        <end position="246"/>
    </location>
</feature>
<feature type="transmembrane region" description="Helical" evidence="1">
    <location>
        <begin position="199"/>
        <end position="219"/>
    </location>
</feature>
<feature type="transmembrane region" description="Helical" evidence="1">
    <location>
        <begin position="108"/>
        <end position="131"/>
    </location>
</feature>
<name>A0A5E4EER4_PRUDU</name>
<dbReference type="AlphaFoldDB" id="A0A5E4EER4"/>
<dbReference type="FunCoup" id="A0A5E4EER4">
    <property type="interactions" value="52"/>
</dbReference>
<evidence type="ECO:0000313" key="2">
    <source>
        <dbReference type="EMBL" id="VVA13460.1"/>
    </source>
</evidence>
<dbReference type="OMA" id="WWMILEV"/>
<accession>A0A5E4EER4</accession>
<dbReference type="PANTHER" id="PTHR36714:SF7">
    <property type="entry name" value="TRANSMEMBRANE PROTEIN"/>
    <property type="match status" value="1"/>
</dbReference>
<keyword evidence="1" id="KW-0472">Membrane</keyword>
<feature type="transmembrane region" description="Helical" evidence="1">
    <location>
        <begin position="168"/>
        <end position="192"/>
    </location>
</feature>
<evidence type="ECO:0000313" key="3">
    <source>
        <dbReference type="Proteomes" id="UP000327085"/>
    </source>
</evidence>
<reference evidence="3" key="1">
    <citation type="journal article" date="2020" name="Plant J.">
        <title>Transposons played a major role in the diversification between the closely related almond and peach genomes: results from the almond genome sequence.</title>
        <authorList>
            <person name="Alioto T."/>
            <person name="Alexiou K.G."/>
            <person name="Bardil A."/>
            <person name="Barteri F."/>
            <person name="Castanera R."/>
            <person name="Cruz F."/>
            <person name="Dhingra A."/>
            <person name="Duval H."/>
            <person name="Fernandez I Marti A."/>
            <person name="Frias L."/>
            <person name="Galan B."/>
            <person name="Garcia J.L."/>
            <person name="Howad W."/>
            <person name="Gomez-Garrido J."/>
            <person name="Gut M."/>
            <person name="Julca I."/>
            <person name="Morata J."/>
            <person name="Puigdomenech P."/>
            <person name="Ribeca P."/>
            <person name="Rubio Cabetas M.J."/>
            <person name="Vlasova A."/>
            <person name="Wirthensohn M."/>
            <person name="Garcia-Mas J."/>
            <person name="Gabaldon T."/>
            <person name="Casacuberta J.M."/>
            <person name="Arus P."/>
        </authorList>
    </citation>
    <scope>NUCLEOTIDE SEQUENCE [LARGE SCALE GENOMIC DNA]</scope>
    <source>
        <strain evidence="3">cv. Texas</strain>
    </source>
</reference>
<dbReference type="Gramene" id="VVA13460">
    <property type="protein sequence ID" value="VVA13460"/>
    <property type="gene ID" value="Prudul26B006143"/>
</dbReference>
<keyword evidence="1" id="KW-0812">Transmembrane</keyword>
<gene>
    <name evidence="2" type="ORF">ALMOND_2B006143</name>
</gene>
<protein>
    <recommendedName>
        <fullName evidence="4">Transmembrane protein</fullName>
    </recommendedName>
</protein>
<proteinExistence type="predicted"/>
<evidence type="ECO:0000256" key="1">
    <source>
        <dbReference type="SAM" id="Phobius"/>
    </source>
</evidence>
<dbReference type="InParanoid" id="A0A5E4EER4"/>
<feature type="transmembrane region" description="Helical" evidence="1">
    <location>
        <begin position="39"/>
        <end position="59"/>
    </location>
</feature>
<organism evidence="2 3">
    <name type="scientific">Prunus dulcis</name>
    <name type="common">Almond</name>
    <name type="synonym">Amygdalus dulcis</name>
    <dbReference type="NCBI Taxonomy" id="3755"/>
    <lineage>
        <taxon>Eukaryota</taxon>
        <taxon>Viridiplantae</taxon>
        <taxon>Streptophyta</taxon>
        <taxon>Embryophyta</taxon>
        <taxon>Tracheophyta</taxon>
        <taxon>Spermatophyta</taxon>
        <taxon>Magnoliopsida</taxon>
        <taxon>eudicotyledons</taxon>
        <taxon>Gunneridae</taxon>
        <taxon>Pentapetalae</taxon>
        <taxon>rosids</taxon>
        <taxon>fabids</taxon>
        <taxon>Rosales</taxon>
        <taxon>Rosaceae</taxon>
        <taxon>Amygdaloideae</taxon>
        <taxon>Amygdaleae</taxon>
        <taxon>Prunus</taxon>
    </lineage>
</organism>
<dbReference type="EMBL" id="CABIKO010000007">
    <property type="protein sequence ID" value="VVA13460.1"/>
    <property type="molecule type" value="Genomic_DNA"/>
</dbReference>
<sequence>MELGSESTEMESNLMVKKNQKLEAFDILRKALIISARNINFFIFTILTSLPLFFFLVYYEIFLQNFLVEIFEIVKQSPGYDYCYIIWPTGSLNVDITRKLNKEFLDELIQLCLLYLVPLHLLELSTVLVIVDLASKIYTEEGPMMSLREMVNKPFDKARLKGTFITSVYVLFLSTCILLGLISLVTTYFVVLRNFGCDVFFAALCLPAFVGLLALYLAFSAVWNMSLVISMLDGVHGTGALALAIYYSRGSEWRGLRLMLVFFAWGEGLRLPCLYFGCYEREYGIVAQISLFCLGNVLKWVVCMVYFYDCKNRAFEKKECVESADDEVGTQVETVEE</sequence>
<evidence type="ECO:0008006" key="4">
    <source>
        <dbReference type="Google" id="ProtNLM"/>
    </source>
</evidence>
<dbReference type="Proteomes" id="UP000327085">
    <property type="component" value="Chromosome 1"/>
</dbReference>
<dbReference type="PANTHER" id="PTHR36714">
    <property type="entry name" value="T23E23.1"/>
    <property type="match status" value="1"/>
</dbReference>
<keyword evidence="1" id="KW-1133">Transmembrane helix</keyword>
<feature type="transmembrane region" description="Helical" evidence="1">
    <location>
        <begin position="283"/>
        <end position="308"/>
    </location>
</feature>